<dbReference type="AlphaFoldDB" id="A0AAD7W593"/>
<evidence type="ECO:0000313" key="2">
    <source>
        <dbReference type="EMBL" id="KAJ8384761.1"/>
    </source>
</evidence>
<feature type="compositionally biased region" description="Basic and acidic residues" evidence="1">
    <location>
        <begin position="28"/>
        <end position="37"/>
    </location>
</feature>
<feature type="compositionally biased region" description="Polar residues" evidence="1">
    <location>
        <begin position="1"/>
        <end position="14"/>
    </location>
</feature>
<reference evidence="2" key="1">
    <citation type="journal article" date="2023" name="Science">
        <title>Genome structures resolve the early diversification of teleost fishes.</title>
        <authorList>
            <person name="Parey E."/>
            <person name="Louis A."/>
            <person name="Montfort J."/>
            <person name="Bouchez O."/>
            <person name="Roques C."/>
            <person name="Iampietro C."/>
            <person name="Lluch J."/>
            <person name="Castinel A."/>
            <person name="Donnadieu C."/>
            <person name="Desvignes T."/>
            <person name="Floi Bucao C."/>
            <person name="Jouanno E."/>
            <person name="Wen M."/>
            <person name="Mejri S."/>
            <person name="Dirks R."/>
            <person name="Jansen H."/>
            <person name="Henkel C."/>
            <person name="Chen W.J."/>
            <person name="Zahm M."/>
            <person name="Cabau C."/>
            <person name="Klopp C."/>
            <person name="Thompson A.W."/>
            <person name="Robinson-Rechavi M."/>
            <person name="Braasch I."/>
            <person name="Lecointre G."/>
            <person name="Bobe J."/>
            <person name="Postlethwait J.H."/>
            <person name="Berthelot C."/>
            <person name="Roest Crollius H."/>
            <person name="Guiguen Y."/>
        </authorList>
    </citation>
    <scope>NUCLEOTIDE SEQUENCE</scope>
    <source>
        <strain evidence="2">NC1722</strain>
    </source>
</reference>
<evidence type="ECO:0008006" key="4">
    <source>
        <dbReference type="Google" id="ProtNLM"/>
    </source>
</evidence>
<dbReference type="GO" id="GO:0005634">
    <property type="term" value="C:nucleus"/>
    <property type="evidence" value="ECO:0007669"/>
    <property type="project" value="InterPro"/>
</dbReference>
<dbReference type="Proteomes" id="UP001221898">
    <property type="component" value="Unassembled WGS sequence"/>
</dbReference>
<dbReference type="InterPro" id="IPR009511">
    <property type="entry name" value="MAD1/Cdc20-bound-Mad2-bd"/>
</dbReference>
<dbReference type="EMBL" id="JAINUG010000265">
    <property type="protein sequence ID" value="KAJ8384761.1"/>
    <property type="molecule type" value="Genomic_DNA"/>
</dbReference>
<dbReference type="InterPro" id="IPR053729">
    <property type="entry name" value="MAD2L1BP_domain_sf"/>
</dbReference>
<accession>A0AAD7W593</accession>
<dbReference type="GO" id="GO:0007096">
    <property type="term" value="P:regulation of exit from mitosis"/>
    <property type="evidence" value="ECO:0007669"/>
    <property type="project" value="InterPro"/>
</dbReference>
<evidence type="ECO:0000313" key="3">
    <source>
        <dbReference type="Proteomes" id="UP001221898"/>
    </source>
</evidence>
<evidence type="ECO:0000256" key="1">
    <source>
        <dbReference type="SAM" id="MobiDB-lite"/>
    </source>
</evidence>
<dbReference type="PANTHER" id="PTHR15681">
    <property type="entry name" value="MAD2L1-BINDING PROTEIN"/>
    <property type="match status" value="1"/>
</dbReference>
<feature type="compositionally biased region" description="Basic and acidic residues" evidence="1">
    <location>
        <begin position="180"/>
        <end position="192"/>
    </location>
</feature>
<dbReference type="PANTHER" id="PTHR15681:SF1">
    <property type="entry name" value="MAD2L1-BINDING PROTEIN"/>
    <property type="match status" value="1"/>
</dbReference>
<organism evidence="2 3">
    <name type="scientific">Aldrovandia affinis</name>
    <dbReference type="NCBI Taxonomy" id="143900"/>
    <lineage>
        <taxon>Eukaryota</taxon>
        <taxon>Metazoa</taxon>
        <taxon>Chordata</taxon>
        <taxon>Craniata</taxon>
        <taxon>Vertebrata</taxon>
        <taxon>Euteleostomi</taxon>
        <taxon>Actinopterygii</taxon>
        <taxon>Neopterygii</taxon>
        <taxon>Teleostei</taxon>
        <taxon>Notacanthiformes</taxon>
        <taxon>Halosauridae</taxon>
        <taxon>Aldrovandia</taxon>
    </lineage>
</organism>
<dbReference type="Gene3D" id="3.30.900.20">
    <property type="match status" value="1"/>
</dbReference>
<keyword evidence="3" id="KW-1185">Reference proteome</keyword>
<gene>
    <name evidence="2" type="ORF">AAFF_G00198470</name>
</gene>
<dbReference type="Pfam" id="PF06581">
    <property type="entry name" value="p31comet"/>
    <property type="match status" value="1"/>
</dbReference>
<feature type="region of interest" description="Disordered" evidence="1">
    <location>
        <begin position="1"/>
        <end position="69"/>
    </location>
</feature>
<protein>
    <recommendedName>
        <fullName evidence="4">MAD2L1-binding protein</fullName>
    </recommendedName>
</protein>
<name>A0AAD7W593_9TELE</name>
<comment type="caution">
    <text evidence="2">The sequence shown here is derived from an EMBL/GenBank/DDBJ whole genome shotgun (WGS) entry which is preliminary data.</text>
</comment>
<sequence length="438" mass="47664">MMQFKVGNSNSSCGTGEMADAEDSEVSQIKEDEKDNQELSGTPDRCGDEMSNSYRGDAQDSEGNVKSGYGNTAVAVSETSEFSPETLSHNNTPCKKEIMAHVHAADGIDLTSAEECKFLESSRDREYNKENCDVPVISALAVADTSVAPGTEDRSSPELVASLKNSANAVAPRAAWTPARRGDQEGAPKGREDGRVAVVFPGSVTQDSCCKFACEILKCVLYQRQQLPMTYDQLVFFQRKQQAASRSEEVVGWRPVKTSGWDGRKCQRTLQDLEEVLQQLEVLFSLSLVPRVLLLLGGTTVLPQEVYEVNMEALAPGPGERSLRTSACLRQLFRALFVADILSDARPVRLMATAVVALAHRDCGALVPAQAGLPRAHASQEARHHPVLRPLPLRRPPGPAGGLGRLHLVPGPRDYQRFLQMTRPAELKEPSGAVLKGR</sequence>
<proteinExistence type="predicted"/>
<feature type="region of interest" description="Disordered" evidence="1">
    <location>
        <begin position="171"/>
        <end position="192"/>
    </location>
</feature>